<dbReference type="EMBL" id="CADCXV010000851">
    <property type="protein sequence ID" value="CAB0037379.1"/>
    <property type="molecule type" value="Genomic_DNA"/>
</dbReference>
<dbReference type="OrthoDB" id="7554335at2759"/>
<dbReference type="InterPro" id="IPR043502">
    <property type="entry name" value="DNA/RNA_pol_sf"/>
</dbReference>
<evidence type="ECO:0000313" key="3">
    <source>
        <dbReference type="Proteomes" id="UP000479190"/>
    </source>
</evidence>
<dbReference type="Proteomes" id="UP000479190">
    <property type="component" value="Unassembled WGS sequence"/>
</dbReference>
<accession>A0A6H5IRQ1</accession>
<dbReference type="Pfam" id="PF00078">
    <property type="entry name" value="RVT_1"/>
    <property type="match status" value="1"/>
</dbReference>
<feature type="domain" description="Reverse transcriptase" evidence="1">
    <location>
        <begin position="66"/>
        <end position="368"/>
    </location>
</feature>
<keyword evidence="3" id="KW-1185">Reference proteome</keyword>
<dbReference type="GO" id="GO:0071897">
    <property type="term" value="P:DNA biosynthetic process"/>
    <property type="evidence" value="ECO:0007669"/>
    <property type="project" value="UniProtKB-ARBA"/>
</dbReference>
<dbReference type="AlphaFoldDB" id="A0A6H5IRQ1"/>
<dbReference type="PANTHER" id="PTHR19446">
    <property type="entry name" value="REVERSE TRANSCRIPTASES"/>
    <property type="match status" value="1"/>
</dbReference>
<name>A0A6H5IRQ1_9HYME</name>
<evidence type="ECO:0000313" key="2">
    <source>
        <dbReference type="EMBL" id="CAB0037379.1"/>
    </source>
</evidence>
<evidence type="ECO:0000259" key="1">
    <source>
        <dbReference type="PROSITE" id="PS50878"/>
    </source>
</evidence>
<gene>
    <name evidence="2" type="ORF">TBRA_LOCUS9209</name>
</gene>
<organism evidence="2 3">
    <name type="scientific">Trichogramma brassicae</name>
    <dbReference type="NCBI Taxonomy" id="86971"/>
    <lineage>
        <taxon>Eukaryota</taxon>
        <taxon>Metazoa</taxon>
        <taxon>Ecdysozoa</taxon>
        <taxon>Arthropoda</taxon>
        <taxon>Hexapoda</taxon>
        <taxon>Insecta</taxon>
        <taxon>Pterygota</taxon>
        <taxon>Neoptera</taxon>
        <taxon>Endopterygota</taxon>
        <taxon>Hymenoptera</taxon>
        <taxon>Apocrita</taxon>
        <taxon>Proctotrupomorpha</taxon>
        <taxon>Chalcidoidea</taxon>
        <taxon>Trichogrammatidae</taxon>
        <taxon>Trichogramma</taxon>
    </lineage>
</organism>
<proteinExistence type="predicted"/>
<protein>
    <recommendedName>
        <fullName evidence="1">Reverse transcriptase domain-containing protein</fullName>
    </recommendedName>
</protein>
<dbReference type="PROSITE" id="PS50878">
    <property type="entry name" value="RT_POL"/>
    <property type="match status" value="1"/>
</dbReference>
<dbReference type="SUPFAM" id="SSF56672">
    <property type="entry name" value="DNA/RNA polymerases"/>
    <property type="match status" value="1"/>
</dbReference>
<sequence length="398" mass="44690">MIVPPLNDDPPLLEEHLIPEVGVEELRWTYGRVRTGAAPGPDGIPNTALKAVVKTFFDNFRCVFTVYLRKGCFSTRCKRQRLVPILKPGKPAMEPSSYRLLCMLDTAGEILERIIAGRLEAHTEGPAKLADSQYGFRKERSTIDAIQTVLSTARLAISGKRWHQGTKEYCAINTLDVRNAFNSARWNKILIALSQMEVPAYLLRIVYSYFCDRVLEFTMDDGAETYDITAGMPQGSVLGPILWNVIYNRILRLKLPRPAKFIRERTYDQKGESKICCESERSSSVRVKRDILGDAYVGLTSTARLVRSYVVARVKSASAGTSRFECARENQWIQRTSRPQGQPRVDLDQEKISTSCGESGGPALGRCMCESYAPTRPPGLRSSRLPVDRYIRVLSEAV</sequence>
<reference evidence="2 3" key="1">
    <citation type="submission" date="2020-02" db="EMBL/GenBank/DDBJ databases">
        <authorList>
            <person name="Ferguson B K."/>
        </authorList>
    </citation>
    <scope>NUCLEOTIDE SEQUENCE [LARGE SCALE GENOMIC DNA]</scope>
</reference>
<dbReference type="InterPro" id="IPR000477">
    <property type="entry name" value="RT_dom"/>
</dbReference>